<dbReference type="InterPro" id="IPR002315">
    <property type="entry name" value="tRNA-synt_gly"/>
</dbReference>
<dbReference type="HOGENOM" id="CLU_015515_2_1_14"/>
<dbReference type="InterPro" id="IPR004154">
    <property type="entry name" value="Anticodon-bd"/>
</dbReference>
<evidence type="ECO:0000256" key="4">
    <source>
        <dbReference type="ARBA" id="ARBA00022598"/>
    </source>
</evidence>
<dbReference type="PROSITE" id="PS50862">
    <property type="entry name" value="AA_TRNA_LIGASE_II"/>
    <property type="match status" value="1"/>
</dbReference>
<dbReference type="Pfam" id="PF03129">
    <property type="entry name" value="HGTP_anticodon"/>
    <property type="match status" value="1"/>
</dbReference>
<feature type="domain" description="Aminoacyl-transfer RNA synthetases class-II family profile" evidence="9">
    <location>
        <begin position="119"/>
        <end position="363"/>
    </location>
</feature>
<dbReference type="InterPro" id="IPR033731">
    <property type="entry name" value="GlyRS-like_core"/>
</dbReference>
<evidence type="ECO:0000256" key="8">
    <source>
        <dbReference type="ARBA" id="ARBA00023146"/>
    </source>
</evidence>
<dbReference type="NCBIfam" id="NF003211">
    <property type="entry name" value="PRK04173.1"/>
    <property type="match status" value="1"/>
</dbReference>
<dbReference type="GO" id="GO:0004820">
    <property type="term" value="F:glycine-tRNA ligase activity"/>
    <property type="evidence" value="ECO:0007669"/>
    <property type="project" value="UniProtKB-EC"/>
</dbReference>
<dbReference type="KEGG" id="mmo:MMOB2920"/>
<name>Q6KHZ8_MYCM1</name>
<dbReference type="GO" id="GO:0006426">
    <property type="term" value="P:glycyl-tRNA aminoacylation"/>
    <property type="evidence" value="ECO:0007669"/>
    <property type="project" value="InterPro"/>
</dbReference>
<sequence length="458" mass="53588">MSKNNKLVNLINHLKTQGFVYQGSEIYGGLANTWDYGPLGSLLLNNIKNEWIKYFIHNEENNFLIDAKILMNPEVWKTSGHVGNFSDPLIENKINNKRYRADHLIEEFDPLMKIETLSEIEMENFIKRNITKYEGVATDWTSIRKFNLMFETYQGILEDSKNKIYLRPETAQAIFVNFKNILRTTRTKIPFGVGQIGKSFRNEVTPGNFIFRTREFEQMELEYFVHPNDSDKAFEYYLKKCYEFLIFLGIKKDLLKIRKHAKEELSHYSSATSDIEFKFDFGWGELLGVANRGDFDLSSHSKATNEELSYFDSIENITYIPHVIEPSMGLDRLALAILTSSYEEETLEVDSRVVLKLNKFLVPYQIAVLPLVKKFSEESKELVKWLKQHNFRTTYDESASIGKRYRRQDAIGTFFALTYDYQSAENQSFTIRNRDTMEQIRINKIDLISYLTKELNGI</sequence>
<evidence type="ECO:0000256" key="6">
    <source>
        <dbReference type="ARBA" id="ARBA00022840"/>
    </source>
</evidence>
<gene>
    <name evidence="10" type="primary">glyS</name>
    <name evidence="10" type="ordered locus">MMOB2920</name>
</gene>
<dbReference type="SUPFAM" id="SSF55681">
    <property type="entry name" value="Class II aaRS and biotin synthetases"/>
    <property type="match status" value="1"/>
</dbReference>
<dbReference type="OrthoDB" id="9760853at2"/>
<keyword evidence="7" id="KW-0648">Protein biosynthesis</keyword>
<dbReference type="STRING" id="267748.MMOB2920"/>
<evidence type="ECO:0000256" key="3">
    <source>
        <dbReference type="ARBA" id="ARBA00022490"/>
    </source>
</evidence>
<dbReference type="PANTHER" id="PTHR10745">
    <property type="entry name" value="GLYCYL-TRNA SYNTHETASE/DNA POLYMERASE SUBUNIT GAMMA-2"/>
    <property type="match status" value="1"/>
</dbReference>
<dbReference type="PANTHER" id="PTHR10745:SF8">
    <property type="entry name" value="DNA POLYMERASE SUBUNIT GAMMA-2, MITOCHONDRIAL"/>
    <property type="match status" value="1"/>
</dbReference>
<dbReference type="AlphaFoldDB" id="Q6KHZ8"/>
<dbReference type="InterPro" id="IPR036621">
    <property type="entry name" value="Anticodon-bd_dom_sf"/>
</dbReference>
<dbReference type="InterPro" id="IPR002314">
    <property type="entry name" value="aa-tRNA-synt_IIb"/>
</dbReference>
<evidence type="ECO:0000313" key="11">
    <source>
        <dbReference type="Proteomes" id="UP000009072"/>
    </source>
</evidence>
<dbReference type="InterPro" id="IPR027031">
    <property type="entry name" value="Gly-tRNA_synthase/POLG2"/>
</dbReference>
<dbReference type="SUPFAM" id="SSF52954">
    <property type="entry name" value="Class II aaRS ABD-related"/>
    <property type="match status" value="1"/>
</dbReference>
<dbReference type="Proteomes" id="UP000009072">
    <property type="component" value="Chromosome"/>
</dbReference>
<dbReference type="Pfam" id="PF00587">
    <property type="entry name" value="tRNA-synt_2b"/>
    <property type="match status" value="1"/>
</dbReference>
<keyword evidence="4 10" id="KW-0436">Ligase</keyword>
<dbReference type="PRINTS" id="PR01043">
    <property type="entry name" value="TRNASYNTHGLY"/>
</dbReference>
<evidence type="ECO:0000256" key="1">
    <source>
        <dbReference type="ARBA" id="ARBA00008226"/>
    </source>
</evidence>
<dbReference type="Gene3D" id="3.30.930.10">
    <property type="entry name" value="Bira Bifunctional Protein, Domain 2"/>
    <property type="match status" value="1"/>
</dbReference>
<dbReference type="eggNOG" id="COG0423">
    <property type="taxonomic scope" value="Bacteria"/>
</dbReference>
<keyword evidence="8 10" id="KW-0030">Aminoacyl-tRNA synthetase</keyword>
<dbReference type="InterPro" id="IPR045864">
    <property type="entry name" value="aa-tRNA-synth_II/BPL/LPL"/>
</dbReference>
<organism evidence="10 11">
    <name type="scientific">Mycoplasma mobile (strain ATCC 43663 / 163K / NCTC 11711)</name>
    <name type="common">Mesomycoplasma mobile</name>
    <dbReference type="NCBI Taxonomy" id="267748"/>
    <lineage>
        <taxon>Bacteria</taxon>
        <taxon>Bacillati</taxon>
        <taxon>Mycoplasmatota</taxon>
        <taxon>Mycoplasmoidales</taxon>
        <taxon>Metamycoplasmataceae</taxon>
        <taxon>Mesomycoplasma</taxon>
    </lineage>
</organism>
<dbReference type="GO" id="GO:0005737">
    <property type="term" value="C:cytoplasm"/>
    <property type="evidence" value="ECO:0007669"/>
    <property type="project" value="InterPro"/>
</dbReference>
<evidence type="ECO:0000256" key="5">
    <source>
        <dbReference type="ARBA" id="ARBA00022741"/>
    </source>
</evidence>
<dbReference type="EMBL" id="AE017308">
    <property type="protein sequence ID" value="AAT27778.1"/>
    <property type="molecule type" value="Genomic_DNA"/>
</dbReference>
<keyword evidence="11" id="KW-1185">Reference proteome</keyword>
<evidence type="ECO:0000259" key="9">
    <source>
        <dbReference type="PROSITE" id="PS50862"/>
    </source>
</evidence>
<dbReference type="EC" id="6.1.1.14" evidence="2"/>
<dbReference type="Gene3D" id="3.40.50.800">
    <property type="entry name" value="Anticodon-binding domain"/>
    <property type="match status" value="1"/>
</dbReference>
<keyword evidence="5" id="KW-0547">Nucleotide-binding</keyword>
<evidence type="ECO:0000313" key="10">
    <source>
        <dbReference type="EMBL" id="AAT27778.1"/>
    </source>
</evidence>
<reference evidence="10 11" key="1">
    <citation type="journal article" date="2004" name="Genome Res.">
        <title>The complete genome and proteome of Mycoplasma mobile.</title>
        <authorList>
            <person name="Jaffe J.D."/>
            <person name="Stange-Thomann N."/>
            <person name="Smith C."/>
            <person name="DeCaprio D."/>
            <person name="Fisher S."/>
            <person name="Butler J."/>
            <person name="Calvo S."/>
            <person name="Elkins T."/>
            <person name="FitzGerald M.G."/>
            <person name="Hafez N."/>
            <person name="Kodira C.D."/>
            <person name="Major J."/>
            <person name="Wang S."/>
            <person name="Wilkinson J."/>
            <person name="Nicol R."/>
            <person name="Nusbaum C."/>
            <person name="Birren B."/>
            <person name="Berg H.C."/>
            <person name="Church G.M."/>
        </authorList>
    </citation>
    <scope>NUCLEOTIDE SEQUENCE [LARGE SCALE GENOMIC DNA]</scope>
    <source>
        <strain evidence="11">ATCC 43663 / 163K / NCTC 11711</strain>
    </source>
</reference>
<dbReference type="InterPro" id="IPR006195">
    <property type="entry name" value="aa-tRNA-synth_II"/>
</dbReference>
<keyword evidence="3" id="KW-0963">Cytoplasm</keyword>
<accession>Q6KHZ8</accession>
<keyword evidence="6" id="KW-0067">ATP-binding</keyword>
<proteinExistence type="inferred from homology"/>
<evidence type="ECO:0000256" key="2">
    <source>
        <dbReference type="ARBA" id="ARBA00012829"/>
    </source>
</evidence>
<protein>
    <recommendedName>
        <fullName evidence="2">glycine--tRNA ligase</fullName>
        <ecNumber evidence="2">6.1.1.14</ecNumber>
    </recommendedName>
</protein>
<dbReference type="GO" id="GO:0005524">
    <property type="term" value="F:ATP binding"/>
    <property type="evidence" value="ECO:0007669"/>
    <property type="project" value="UniProtKB-KW"/>
</dbReference>
<dbReference type="NCBIfam" id="TIGR00389">
    <property type="entry name" value="glyS_dimeric"/>
    <property type="match status" value="1"/>
</dbReference>
<dbReference type="RefSeq" id="WP_011264812.1">
    <property type="nucleotide sequence ID" value="NC_006908.1"/>
</dbReference>
<comment type="similarity">
    <text evidence="1">Belongs to the class-II aminoacyl-tRNA synthetase family.</text>
</comment>
<dbReference type="CDD" id="cd00774">
    <property type="entry name" value="GlyRS-like_core"/>
    <property type="match status" value="1"/>
</dbReference>
<evidence type="ECO:0000256" key="7">
    <source>
        <dbReference type="ARBA" id="ARBA00022917"/>
    </source>
</evidence>